<keyword evidence="3" id="KW-1185">Reference proteome</keyword>
<name>A0ABP0I065_9DINO</name>
<accession>A0ABP0I065</accession>
<dbReference type="InterPro" id="IPR011990">
    <property type="entry name" value="TPR-like_helical_dom_sf"/>
</dbReference>
<gene>
    <name evidence="2" type="ORF">CCMP2556_LOCUS4252</name>
</gene>
<feature type="region of interest" description="Disordered" evidence="1">
    <location>
        <begin position="273"/>
        <end position="302"/>
    </location>
</feature>
<dbReference type="SUPFAM" id="SSF48452">
    <property type="entry name" value="TPR-like"/>
    <property type="match status" value="1"/>
</dbReference>
<sequence>MDGRGFCCTVQRRREARFLRATAPGRRQAWSLAWQFLGRITRHSQPLRSSSLEEVEKMLFHAKKRYEEQEHQEHLHQALLGCLWYVRGIFLQDAVKYEEACNSFSQALPLLQASLGKHCLEVSGRFLMVCLMYAQRMGEAICLGEELLRRQRTPALLRLLGEILNQQGLQLQDVSSASRYFFSRAAELFQEAEAFGPGYAHAYTSWALSHTMLGDLAKAEAVAEQAVRRCPGFWVHPLQRPSHFLPNIASHAWHEDGKFAGGGLWNIVSLGNEERKNERKARREGLKSKGLKKGKGKEKGSY</sequence>
<reference evidence="2 3" key="1">
    <citation type="submission" date="2024-02" db="EMBL/GenBank/DDBJ databases">
        <authorList>
            <person name="Chen Y."/>
            <person name="Shah S."/>
            <person name="Dougan E. K."/>
            <person name="Thang M."/>
            <person name="Chan C."/>
        </authorList>
    </citation>
    <scope>NUCLEOTIDE SEQUENCE [LARGE SCALE GENOMIC DNA]</scope>
</reference>
<organism evidence="2 3">
    <name type="scientific">Durusdinium trenchii</name>
    <dbReference type="NCBI Taxonomy" id="1381693"/>
    <lineage>
        <taxon>Eukaryota</taxon>
        <taxon>Sar</taxon>
        <taxon>Alveolata</taxon>
        <taxon>Dinophyceae</taxon>
        <taxon>Suessiales</taxon>
        <taxon>Symbiodiniaceae</taxon>
        <taxon>Durusdinium</taxon>
    </lineage>
</organism>
<feature type="compositionally biased region" description="Basic and acidic residues" evidence="1">
    <location>
        <begin position="273"/>
        <end position="287"/>
    </location>
</feature>
<dbReference type="EMBL" id="CAXAMN010001736">
    <property type="protein sequence ID" value="CAK8995965.1"/>
    <property type="molecule type" value="Genomic_DNA"/>
</dbReference>
<comment type="caution">
    <text evidence="2">The sequence shown here is derived from an EMBL/GenBank/DDBJ whole genome shotgun (WGS) entry which is preliminary data.</text>
</comment>
<dbReference type="Proteomes" id="UP001642484">
    <property type="component" value="Unassembled WGS sequence"/>
</dbReference>
<protein>
    <submittedName>
        <fullName evidence="2">Uncharacterized protein</fullName>
    </submittedName>
</protein>
<dbReference type="Gene3D" id="1.25.40.10">
    <property type="entry name" value="Tetratricopeptide repeat domain"/>
    <property type="match status" value="1"/>
</dbReference>
<evidence type="ECO:0000256" key="1">
    <source>
        <dbReference type="SAM" id="MobiDB-lite"/>
    </source>
</evidence>
<evidence type="ECO:0000313" key="2">
    <source>
        <dbReference type="EMBL" id="CAK8995965.1"/>
    </source>
</evidence>
<proteinExistence type="predicted"/>
<evidence type="ECO:0000313" key="3">
    <source>
        <dbReference type="Proteomes" id="UP001642484"/>
    </source>
</evidence>